<evidence type="ECO:0000313" key="1">
    <source>
        <dbReference type="EMBL" id="MFL9833030.1"/>
    </source>
</evidence>
<dbReference type="PROSITE" id="PS51257">
    <property type="entry name" value="PROKAR_LIPOPROTEIN"/>
    <property type="match status" value="1"/>
</dbReference>
<accession>A0ABW8Y0U5</accession>
<dbReference type="Proteomes" id="UP001629058">
    <property type="component" value="Unassembled WGS sequence"/>
</dbReference>
<sequence>MKTIYLILILILVFSCNSKKENSENVIIDPNHIRVGEIVHDTLSNEQIEKIKHIQSTFQEVYPIGLEETITNFKRDQNPDNEISIWLKMSDAYENYLQSQNDNLALIKKKEVFKIILSRSMMSSQEVLENFESKILTKDEAKQVLSYYKENAQPIRVFH</sequence>
<name>A0ABW8Y0U5_9FLAO</name>
<protein>
    <submittedName>
        <fullName evidence="1">Uncharacterized protein</fullName>
    </submittedName>
</protein>
<reference evidence="1 2" key="1">
    <citation type="submission" date="2024-06" db="EMBL/GenBank/DDBJ databases">
        <authorList>
            <person name="Kaempfer P."/>
            <person name="Viver T."/>
        </authorList>
    </citation>
    <scope>NUCLEOTIDE SEQUENCE [LARGE SCALE GENOMIC DNA]</scope>
    <source>
        <strain evidence="1 2">ST-37</strain>
    </source>
</reference>
<proteinExistence type="predicted"/>
<organism evidence="1 2">
    <name type="scientific">Chryseobacterium terrae</name>
    <dbReference type="NCBI Taxonomy" id="3163299"/>
    <lineage>
        <taxon>Bacteria</taxon>
        <taxon>Pseudomonadati</taxon>
        <taxon>Bacteroidota</taxon>
        <taxon>Flavobacteriia</taxon>
        <taxon>Flavobacteriales</taxon>
        <taxon>Weeksellaceae</taxon>
        <taxon>Chryseobacterium group</taxon>
        <taxon>Chryseobacterium</taxon>
    </lineage>
</organism>
<comment type="caution">
    <text evidence="1">The sequence shown here is derived from an EMBL/GenBank/DDBJ whole genome shotgun (WGS) entry which is preliminary data.</text>
</comment>
<dbReference type="EMBL" id="JBELPY010000001">
    <property type="protein sequence ID" value="MFL9833030.1"/>
    <property type="molecule type" value="Genomic_DNA"/>
</dbReference>
<evidence type="ECO:0000313" key="2">
    <source>
        <dbReference type="Proteomes" id="UP001629058"/>
    </source>
</evidence>
<dbReference type="RefSeq" id="WP_408087464.1">
    <property type="nucleotide sequence ID" value="NZ_JBELPY010000001.1"/>
</dbReference>
<keyword evidence="2" id="KW-1185">Reference proteome</keyword>
<gene>
    <name evidence="1" type="ORF">ABS765_03175</name>
</gene>